<evidence type="ECO:0000313" key="10">
    <source>
        <dbReference type="Proteomes" id="UP001530377"/>
    </source>
</evidence>
<dbReference type="EMBL" id="JALLPB020000670">
    <property type="protein sequence ID" value="KAL3807131.1"/>
    <property type="molecule type" value="Genomic_DNA"/>
</dbReference>
<feature type="chain" id="PRO_5044724976" description="peptidylprolyl isomerase" evidence="6">
    <location>
        <begin position="33"/>
        <end position="234"/>
    </location>
</feature>
<dbReference type="InterPro" id="IPR001179">
    <property type="entry name" value="PPIase_FKBP_dom"/>
</dbReference>
<evidence type="ECO:0000259" key="7">
    <source>
        <dbReference type="PROSITE" id="PS50059"/>
    </source>
</evidence>
<dbReference type="PANTHER" id="PTHR43811:SF19">
    <property type="entry name" value="39 KDA FK506-BINDING NUCLEAR PROTEIN"/>
    <property type="match status" value="1"/>
</dbReference>
<keyword evidence="6" id="KW-0732">Signal</keyword>
<dbReference type="InterPro" id="IPR046357">
    <property type="entry name" value="PPIase_dom_sf"/>
</dbReference>
<name>A0ABD3RAI7_9STRA</name>
<evidence type="ECO:0000313" key="8">
    <source>
        <dbReference type="EMBL" id="KAL3807131.1"/>
    </source>
</evidence>
<evidence type="ECO:0000256" key="6">
    <source>
        <dbReference type="SAM" id="SignalP"/>
    </source>
</evidence>
<accession>A0ABD3RAI7</accession>
<keyword evidence="3 5" id="KW-0697">Rotamase</keyword>
<evidence type="ECO:0000313" key="9">
    <source>
        <dbReference type="EMBL" id="KAL3809692.1"/>
    </source>
</evidence>
<evidence type="ECO:0000256" key="4">
    <source>
        <dbReference type="ARBA" id="ARBA00023235"/>
    </source>
</evidence>
<comment type="caution">
    <text evidence="8">The sequence shown here is derived from an EMBL/GenBank/DDBJ whole genome shotgun (WGS) entry which is preliminary data.</text>
</comment>
<keyword evidence="4 5" id="KW-0413">Isomerase</keyword>
<reference evidence="8 10" key="1">
    <citation type="submission" date="2024-10" db="EMBL/GenBank/DDBJ databases">
        <title>Updated reference genomes for cyclostephanoid diatoms.</title>
        <authorList>
            <person name="Roberts W.R."/>
            <person name="Alverson A.J."/>
        </authorList>
    </citation>
    <scope>NUCLEOTIDE SEQUENCE [LARGE SCALE GENOMIC DNA]</scope>
    <source>
        <strain evidence="8 10">AJA228-03</strain>
    </source>
</reference>
<proteinExistence type="predicted"/>
<feature type="domain" description="PPIase FKBP-type" evidence="7">
    <location>
        <begin position="101"/>
        <end position="190"/>
    </location>
</feature>
<comment type="catalytic activity">
    <reaction evidence="1 5">
        <text>[protein]-peptidylproline (omega=180) = [protein]-peptidylproline (omega=0)</text>
        <dbReference type="Rhea" id="RHEA:16237"/>
        <dbReference type="Rhea" id="RHEA-COMP:10747"/>
        <dbReference type="Rhea" id="RHEA-COMP:10748"/>
        <dbReference type="ChEBI" id="CHEBI:83833"/>
        <dbReference type="ChEBI" id="CHEBI:83834"/>
        <dbReference type="EC" id="5.2.1.8"/>
    </reaction>
</comment>
<organism evidence="8 10">
    <name type="scientific">Cyclostephanos tholiformis</name>
    <dbReference type="NCBI Taxonomy" id="382380"/>
    <lineage>
        <taxon>Eukaryota</taxon>
        <taxon>Sar</taxon>
        <taxon>Stramenopiles</taxon>
        <taxon>Ochrophyta</taxon>
        <taxon>Bacillariophyta</taxon>
        <taxon>Coscinodiscophyceae</taxon>
        <taxon>Thalassiosirophycidae</taxon>
        <taxon>Stephanodiscales</taxon>
        <taxon>Stephanodiscaceae</taxon>
        <taxon>Cyclostephanos</taxon>
    </lineage>
</organism>
<evidence type="ECO:0000256" key="5">
    <source>
        <dbReference type="PROSITE-ProRule" id="PRU00277"/>
    </source>
</evidence>
<dbReference type="EMBL" id="JALLPB020000386">
    <property type="protein sequence ID" value="KAL3809692.1"/>
    <property type="molecule type" value="Genomic_DNA"/>
</dbReference>
<protein>
    <recommendedName>
        <fullName evidence="2 5">peptidylprolyl isomerase</fullName>
        <ecNumber evidence="2 5">5.2.1.8</ecNumber>
    </recommendedName>
</protein>
<dbReference type="GO" id="GO:0003755">
    <property type="term" value="F:peptidyl-prolyl cis-trans isomerase activity"/>
    <property type="evidence" value="ECO:0007669"/>
    <property type="project" value="UniProtKB-KW"/>
</dbReference>
<dbReference type="EC" id="5.2.1.8" evidence="2 5"/>
<dbReference type="PROSITE" id="PS50059">
    <property type="entry name" value="FKBP_PPIASE"/>
    <property type="match status" value="1"/>
</dbReference>
<evidence type="ECO:0000256" key="1">
    <source>
        <dbReference type="ARBA" id="ARBA00000971"/>
    </source>
</evidence>
<evidence type="ECO:0000256" key="2">
    <source>
        <dbReference type="ARBA" id="ARBA00013194"/>
    </source>
</evidence>
<dbReference type="Gene3D" id="3.10.50.40">
    <property type="match status" value="1"/>
</dbReference>
<dbReference type="Pfam" id="PF00254">
    <property type="entry name" value="FKBP_C"/>
    <property type="match status" value="1"/>
</dbReference>
<dbReference type="SUPFAM" id="SSF54534">
    <property type="entry name" value="FKBP-like"/>
    <property type="match status" value="1"/>
</dbReference>
<gene>
    <name evidence="9" type="ORF">ACHAXA_004243</name>
    <name evidence="8" type="ORF">ACHAXA_010182</name>
</gene>
<dbReference type="Proteomes" id="UP001530377">
    <property type="component" value="Unassembled WGS sequence"/>
</dbReference>
<dbReference type="PANTHER" id="PTHR43811">
    <property type="entry name" value="FKBP-TYPE PEPTIDYL-PROLYL CIS-TRANS ISOMERASE FKPA"/>
    <property type="match status" value="1"/>
</dbReference>
<sequence length="234" mass="25716">MLSEAIFAHCSNSNIMIRLAFLLQLFLGGVAAFAPMMTSSIQRYQSTGTELNQMFPASSGLEVVEETSNPFDSYKPTDEQKDIATKDTKIGSGYTVGEADAQLLEIKFTSKFVGGKFTANIKEFDVPSMVFKTGERRCLPGLEEGIQGMKVGGKRSVRVPPNKGYGNNWYRGVVPPNSHLEFDVELVTIAQSPGEEFQMKLKQFGVERAIGATVCFLYLALSPMFEGQINSINL</sequence>
<evidence type="ECO:0000256" key="3">
    <source>
        <dbReference type="ARBA" id="ARBA00023110"/>
    </source>
</evidence>
<feature type="signal peptide" evidence="6">
    <location>
        <begin position="1"/>
        <end position="32"/>
    </location>
</feature>
<keyword evidence="10" id="KW-1185">Reference proteome</keyword>
<dbReference type="AlphaFoldDB" id="A0ABD3RAI7"/>